<comment type="caution">
    <text evidence="3">The sequence shown here is derived from an EMBL/GenBank/DDBJ whole genome shotgun (WGS) entry which is preliminary data.</text>
</comment>
<accession>A0ABN7VC29</accession>
<gene>
    <name evidence="3" type="ORF">GMARGA_LOCUS16929</name>
</gene>
<reference evidence="3 4" key="1">
    <citation type="submission" date="2021-06" db="EMBL/GenBank/DDBJ databases">
        <authorList>
            <person name="Kallberg Y."/>
            <person name="Tangrot J."/>
            <person name="Rosling A."/>
        </authorList>
    </citation>
    <scope>NUCLEOTIDE SEQUENCE [LARGE SCALE GENOMIC DNA]</scope>
    <source>
        <strain evidence="3 4">120-4 pot B 10/14</strain>
    </source>
</reference>
<proteinExistence type="predicted"/>
<organism evidence="3 4">
    <name type="scientific">Gigaspora margarita</name>
    <dbReference type="NCBI Taxonomy" id="4874"/>
    <lineage>
        <taxon>Eukaryota</taxon>
        <taxon>Fungi</taxon>
        <taxon>Fungi incertae sedis</taxon>
        <taxon>Mucoromycota</taxon>
        <taxon>Glomeromycotina</taxon>
        <taxon>Glomeromycetes</taxon>
        <taxon>Diversisporales</taxon>
        <taxon>Gigasporaceae</taxon>
        <taxon>Gigaspora</taxon>
    </lineage>
</organism>
<sequence>ERSAWLGQCKTLAEPSRAVCITNQGGQINKTAQIIWVGYDATSSVFPPPSLDQAVIAAPALVLFQQGLVTTHQGMPPHITVVGHSYGTDIVTETTINGNMLVANDILFIGSPGVPVDRASEITKNMISSNSGQHDPPTESGQLRQAKTPLLL</sequence>
<dbReference type="Pfam" id="PF06259">
    <property type="entry name" value="Abhydrolase_8"/>
    <property type="match status" value="1"/>
</dbReference>
<evidence type="ECO:0000259" key="2">
    <source>
        <dbReference type="Pfam" id="PF06259"/>
    </source>
</evidence>
<protein>
    <submittedName>
        <fullName evidence="3">41604_t:CDS:1</fullName>
    </submittedName>
</protein>
<dbReference type="InterPro" id="IPR010427">
    <property type="entry name" value="DUF1023"/>
</dbReference>
<name>A0ABN7VC29_GIGMA</name>
<evidence type="ECO:0000313" key="3">
    <source>
        <dbReference type="EMBL" id="CAG8756080.1"/>
    </source>
</evidence>
<evidence type="ECO:0000313" key="4">
    <source>
        <dbReference type="Proteomes" id="UP000789901"/>
    </source>
</evidence>
<keyword evidence="4" id="KW-1185">Reference proteome</keyword>
<feature type="compositionally biased region" description="Polar residues" evidence="1">
    <location>
        <begin position="127"/>
        <end position="145"/>
    </location>
</feature>
<feature type="region of interest" description="Disordered" evidence="1">
    <location>
        <begin position="127"/>
        <end position="152"/>
    </location>
</feature>
<dbReference type="Proteomes" id="UP000789901">
    <property type="component" value="Unassembled WGS sequence"/>
</dbReference>
<feature type="non-terminal residue" evidence="3">
    <location>
        <position position="1"/>
    </location>
</feature>
<dbReference type="EMBL" id="CAJVQB010012512">
    <property type="protein sequence ID" value="CAG8756080.1"/>
    <property type="molecule type" value="Genomic_DNA"/>
</dbReference>
<feature type="domain" description="DUF1023" evidence="2">
    <location>
        <begin position="17"/>
        <end position="125"/>
    </location>
</feature>
<evidence type="ECO:0000256" key="1">
    <source>
        <dbReference type="SAM" id="MobiDB-lite"/>
    </source>
</evidence>